<gene>
    <name evidence="3" type="ORF">EEL30_23515</name>
</gene>
<keyword evidence="4" id="KW-1185">Reference proteome</keyword>
<dbReference type="Proteomes" id="UP000319432">
    <property type="component" value="Chromosome"/>
</dbReference>
<name>A0A518VDC5_BRELA</name>
<sequence length="446" mass="48160">MNIGNMQTVMPMTTGTTGVATVMNGGQATVSGQEQGAFSSQLGLAFGAFNNMAEVEFPGMSEEDASALGDLMAMLQQLLGTNQQMLLSQEQQISEVDGQTDEALVGKLPIITLTTEQGKQTLLQALAAQGMSEEDANKLTDLLQKLPTMTPVQAKGDYQQLLETVQKTLGQMGISLQKEGAPEGEQSLLITPQMKKELIPTATNRAEVPNQMPAHMQPVRVHHALSQYGQEAGIQVKSFQTTLQEAIAPVVMDTEAVDADVDTTTTFQVANTAATTVQNQSGTAADMRSFPVRAEQMPQQVTDIFVRQLKVGTLQGVTEAKLILYPQELGKVDVRITSHNGVITAHFIADSKHGKDMLDQQMAQLRNAFVQQGIQVDKLEVSQQSNNSTPFSFDQGKENGGQQAREQSQEQGAQNEQEASFDSVLDGERESSTRLGTTTSRVDLNA</sequence>
<accession>A0A518VDC5</accession>
<dbReference type="OrthoDB" id="2380967at2"/>
<organism evidence="3 4">
    <name type="scientific">Brevibacillus laterosporus</name>
    <name type="common">Bacillus laterosporus</name>
    <dbReference type="NCBI Taxonomy" id="1465"/>
    <lineage>
        <taxon>Bacteria</taxon>
        <taxon>Bacillati</taxon>
        <taxon>Bacillota</taxon>
        <taxon>Bacilli</taxon>
        <taxon>Bacillales</taxon>
        <taxon>Paenibacillaceae</taxon>
        <taxon>Brevibacillus</taxon>
    </lineage>
</organism>
<keyword evidence="3" id="KW-0969">Cilium</keyword>
<evidence type="ECO:0000313" key="3">
    <source>
        <dbReference type="EMBL" id="QDX94995.1"/>
    </source>
</evidence>
<keyword evidence="3" id="KW-0966">Cell projection</keyword>
<feature type="compositionally biased region" description="Polar residues" evidence="1">
    <location>
        <begin position="381"/>
        <end position="392"/>
    </location>
</feature>
<proteinExistence type="predicted"/>
<reference evidence="3 4" key="1">
    <citation type="submission" date="2018-11" db="EMBL/GenBank/DDBJ databases">
        <title>Phylogenetic determinants of toxin gene distribution in genomes of Brevibacillus laterosporus.</title>
        <authorList>
            <person name="Glare T.R."/>
            <person name="Durrant A."/>
            <person name="Berry C."/>
            <person name="Palma L."/>
            <person name="Ormskirk M."/>
            <person name="Cox M.O."/>
        </authorList>
    </citation>
    <scope>NUCLEOTIDE SEQUENCE [LARGE SCALE GENOMIC DNA]</scope>
    <source>
        <strain evidence="3 4">1821L</strain>
    </source>
</reference>
<dbReference type="PANTHER" id="PTHR37533">
    <property type="entry name" value="FLAGELLAR HOOK-LENGTH CONTROL PROTEIN"/>
    <property type="match status" value="1"/>
</dbReference>
<dbReference type="CDD" id="cd17470">
    <property type="entry name" value="T3SS_Flik_C"/>
    <property type="match status" value="1"/>
</dbReference>
<dbReference type="EMBL" id="CP033464">
    <property type="protein sequence ID" value="QDX94995.1"/>
    <property type="molecule type" value="Genomic_DNA"/>
</dbReference>
<evidence type="ECO:0000256" key="1">
    <source>
        <dbReference type="SAM" id="MobiDB-lite"/>
    </source>
</evidence>
<feature type="compositionally biased region" description="Polar residues" evidence="1">
    <location>
        <begin position="400"/>
        <end position="420"/>
    </location>
</feature>
<feature type="region of interest" description="Disordered" evidence="1">
    <location>
        <begin position="381"/>
        <end position="446"/>
    </location>
</feature>
<evidence type="ECO:0000259" key="2">
    <source>
        <dbReference type="Pfam" id="PF02120"/>
    </source>
</evidence>
<evidence type="ECO:0000313" key="4">
    <source>
        <dbReference type="Proteomes" id="UP000319432"/>
    </source>
</evidence>
<dbReference type="PANTHER" id="PTHR37533:SF2">
    <property type="entry name" value="FLAGELLAR HOOK-LENGTH CONTROL PROTEIN"/>
    <property type="match status" value="1"/>
</dbReference>
<dbReference type="InterPro" id="IPR021136">
    <property type="entry name" value="Flagellar_hook_control-like_C"/>
</dbReference>
<dbReference type="Gene3D" id="3.30.750.140">
    <property type="match status" value="1"/>
</dbReference>
<feature type="domain" description="Flagellar hook-length control protein-like C-terminal" evidence="2">
    <location>
        <begin position="308"/>
        <end position="388"/>
    </location>
</feature>
<dbReference type="AlphaFoldDB" id="A0A518VDC5"/>
<dbReference type="InterPro" id="IPR038610">
    <property type="entry name" value="FliK-like_C_sf"/>
</dbReference>
<feature type="compositionally biased region" description="Polar residues" evidence="1">
    <location>
        <begin position="433"/>
        <end position="446"/>
    </location>
</feature>
<keyword evidence="3" id="KW-0282">Flagellum</keyword>
<dbReference type="InterPro" id="IPR052563">
    <property type="entry name" value="FliK"/>
</dbReference>
<protein>
    <submittedName>
        <fullName evidence="3">Flagellar hook-length control protein FliK</fullName>
    </submittedName>
</protein>
<dbReference type="Pfam" id="PF02120">
    <property type="entry name" value="Flg_hook"/>
    <property type="match status" value="1"/>
</dbReference>